<gene>
    <name evidence="3" type="ORF">MYCIT1_LOCUS12410</name>
    <name evidence="4" type="ORF">MYCIT1_LOCUS14268</name>
</gene>
<comment type="caution">
    <text evidence="3">The sequence shown here is derived from an EMBL/GenBank/DDBJ whole genome shotgun (WGS) entry which is preliminary data.</text>
</comment>
<dbReference type="Pfam" id="PF20152">
    <property type="entry name" value="DUF6534"/>
    <property type="match status" value="1"/>
</dbReference>
<dbReference type="InterPro" id="IPR045339">
    <property type="entry name" value="DUF6534"/>
</dbReference>
<name>A0AAD2H7W1_9AGAR</name>
<evidence type="ECO:0000256" key="1">
    <source>
        <dbReference type="SAM" id="Phobius"/>
    </source>
</evidence>
<dbReference type="Proteomes" id="UP001295794">
    <property type="component" value="Unassembled WGS sequence"/>
</dbReference>
<evidence type="ECO:0000259" key="2">
    <source>
        <dbReference type="Pfam" id="PF20152"/>
    </source>
</evidence>
<dbReference type="EMBL" id="CAVNYO010000158">
    <property type="protein sequence ID" value="CAK5270107.1"/>
    <property type="molecule type" value="Genomic_DNA"/>
</dbReference>
<dbReference type="EMBL" id="CAVNYO010000138">
    <property type="protein sequence ID" value="CAK5269012.1"/>
    <property type="molecule type" value="Genomic_DNA"/>
</dbReference>
<dbReference type="PANTHER" id="PTHR40465">
    <property type="entry name" value="CHROMOSOME 1, WHOLE GENOME SHOTGUN SEQUENCE"/>
    <property type="match status" value="1"/>
</dbReference>
<feature type="transmembrane region" description="Helical" evidence="1">
    <location>
        <begin position="42"/>
        <end position="60"/>
    </location>
</feature>
<sequence length="228" mass="24667">MSNSPTTNSETSALPSLGSSFPNFTPMYLPPLFSQRSSRSEATLFIVVAVLVNTALEVCVAHDSFGRGFGDILAFTHYDVYGLIAITLVGPMIASCVHLFYAWRIVTLARRAWPVAVLIVAASLAHWGATFAGGIIAYLRSIHQVSPPLPVLKYQVYISLVGQATADILITGAMVFLLRKQSTKVARTRSTINSLIILIVETNLVSTLLILTGIILYRTSPVRSSALN</sequence>
<feature type="transmembrane region" description="Helical" evidence="1">
    <location>
        <begin position="154"/>
        <end position="178"/>
    </location>
</feature>
<organism evidence="3 5">
    <name type="scientific">Mycena citricolor</name>
    <dbReference type="NCBI Taxonomy" id="2018698"/>
    <lineage>
        <taxon>Eukaryota</taxon>
        <taxon>Fungi</taxon>
        <taxon>Dikarya</taxon>
        <taxon>Basidiomycota</taxon>
        <taxon>Agaricomycotina</taxon>
        <taxon>Agaricomycetes</taxon>
        <taxon>Agaricomycetidae</taxon>
        <taxon>Agaricales</taxon>
        <taxon>Marasmiineae</taxon>
        <taxon>Mycenaceae</taxon>
        <taxon>Mycena</taxon>
    </lineage>
</organism>
<feature type="transmembrane region" description="Helical" evidence="1">
    <location>
        <begin position="115"/>
        <end position="139"/>
    </location>
</feature>
<dbReference type="AlphaFoldDB" id="A0AAD2H7W1"/>
<keyword evidence="1" id="KW-0472">Membrane</keyword>
<feature type="transmembrane region" description="Helical" evidence="1">
    <location>
        <begin position="190"/>
        <end position="217"/>
    </location>
</feature>
<evidence type="ECO:0000313" key="5">
    <source>
        <dbReference type="Proteomes" id="UP001295794"/>
    </source>
</evidence>
<reference evidence="3" key="1">
    <citation type="submission" date="2023-11" db="EMBL/GenBank/DDBJ databases">
        <authorList>
            <person name="De Vega J J."/>
            <person name="De Vega J J."/>
        </authorList>
    </citation>
    <scope>NUCLEOTIDE SEQUENCE</scope>
</reference>
<dbReference type="PANTHER" id="PTHR40465:SF1">
    <property type="entry name" value="DUF6534 DOMAIN-CONTAINING PROTEIN"/>
    <property type="match status" value="1"/>
</dbReference>
<feature type="domain" description="DUF6534" evidence="2">
    <location>
        <begin position="164"/>
        <end position="217"/>
    </location>
</feature>
<feature type="transmembrane region" description="Helical" evidence="1">
    <location>
        <begin position="80"/>
        <end position="103"/>
    </location>
</feature>
<proteinExistence type="predicted"/>
<evidence type="ECO:0000313" key="3">
    <source>
        <dbReference type="EMBL" id="CAK5269012.1"/>
    </source>
</evidence>
<keyword evidence="1" id="KW-0812">Transmembrane</keyword>
<evidence type="ECO:0000313" key="4">
    <source>
        <dbReference type="EMBL" id="CAK5270107.1"/>
    </source>
</evidence>
<keyword evidence="1" id="KW-1133">Transmembrane helix</keyword>
<accession>A0AAD2H7W1</accession>
<protein>
    <recommendedName>
        <fullName evidence="2">DUF6534 domain-containing protein</fullName>
    </recommendedName>
</protein>
<keyword evidence="5" id="KW-1185">Reference proteome</keyword>